<geneLocation type="plasmid" evidence="7">
    <name>unnamed1</name>
</geneLocation>
<feature type="binding site" evidence="2">
    <location>
        <position position="57"/>
    </location>
    <ligand>
        <name>Fe cation</name>
        <dbReference type="ChEBI" id="CHEBI:24875"/>
    </ligand>
</feature>
<evidence type="ECO:0000313" key="7">
    <source>
        <dbReference type="EMBL" id="ANY82470.1"/>
    </source>
</evidence>
<dbReference type="CDD" id="cd02909">
    <property type="entry name" value="cupin_pirin_N"/>
    <property type="match status" value="1"/>
</dbReference>
<evidence type="ECO:0000256" key="4">
    <source>
        <dbReference type="SAM" id="MobiDB-lite"/>
    </source>
</evidence>
<feature type="domain" description="Pirin N-terminal" evidence="5">
    <location>
        <begin position="16"/>
        <end position="123"/>
    </location>
</feature>
<dbReference type="AlphaFoldDB" id="A0A1B2ER80"/>
<dbReference type="SUPFAM" id="SSF51182">
    <property type="entry name" value="RmlC-like cupins"/>
    <property type="match status" value="1"/>
</dbReference>
<dbReference type="OrthoDB" id="9780903at2"/>
<evidence type="ECO:0000259" key="6">
    <source>
        <dbReference type="Pfam" id="PF05726"/>
    </source>
</evidence>
<proteinExistence type="inferred from homology"/>
<evidence type="ECO:0000256" key="1">
    <source>
        <dbReference type="ARBA" id="ARBA00008416"/>
    </source>
</evidence>
<dbReference type="InterPro" id="IPR003829">
    <property type="entry name" value="Pirin_N_dom"/>
</dbReference>
<protein>
    <recommendedName>
        <fullName evidence="8">Pirin</fullName>
    </recommendedName>
</protein>
<dbReference type="InterPro" id="IPR012093">
    <property type="entry name" value="Pirin"/>
</dbReference>
<feature type="binding site" evidence="2">
    <location>
        <position position="101"/>
    </location>
    <ligand>
        <name>Fe cation</name>
        <dbReference type="ChEBI" id="CHEBI:24875"/>
    </ligand>
</feature>
<dbReference type="CDD" id="cd02247">
    <property type="entry name" value="cupin_pirin_C"/>
    <property type="match status" value="1"/>
</dbReference>
<gene>
    <name evidence="7" type="ORF">BB934_29710</name>
</gene>
<feature type="domain" description="Pirin C-terminal" evidence="6">
    <location>
        <begin position="176"/>
        <end position="273"/>
    </location>
</feature>
<accession>A0A1B2ER80</accession>
<dbReference type="RefSeq" id="WP_099513578.1">
    <property type="nucleotide sequence ID" value="NZ_CP016617.1"/>
</dbReference>
<reference evidence="7" key="1">
    <citation type="submission" date="2016-07" db="EMBL/GenBank/DDBJ databases">
        <title>Microvirga ossetica sp. nov. a new species of rhizobia isolated from root nodules of the legume species Vicia alpestris Steven originated from North Ossetia region in the Caucasus.</title>
        <authorList>
            <person name="Safronova V.I."/>
            <person name="Kuznetsova I.G."/>
            <person name="Sazanova A.L."/>
            <person name="Belimov A."/>
            <person name="Andronov E."/>
            <person name="Osledkin Y.S."/>
            <person name="Onishchuk O.P."/>
            <person name="Kurchak O.N."/>
            <person name="Shaposhnikov A.I."/>
            <person name="Willems A."/>
            <person name="Tikhonovich I.A."/>
        </authorList>
    </citation>
    <scope>NUCLEOTIDE SEQUENCE [LARGE SCALE GENOMIC DNA]</scope>
    <source>
        <strain evidence="7">V5/3M</strain>
        <plasmid evidence="7">unnamed1</plasmid>
    </source>
</reference>
<dbReference type="InterPro" id="IPR014710">
    <property type="entry name" value="RmlC-like_jellyroll"/>
</dbReference>
<dbReference type="Gene3D" id="2.60.120.10">
    <property type="entry name" value="Jelly Rolls"/>
    <property type="match status" value="2"/>
</dbReference>
<evidence type="ECO:0000259" key="5">
    <source>
        <dbReference type="Pfam" id="PF02678"/>
    </source>
</evidence>
<evidence type="ECO:0008006" key="8">
    <source>
        <dbReference type="Google" id="ProtNLM"/>
    </source>
</evidence>
<evidence type="ECO:0000256" key="2">
    <source>
        <dbReference type="PIRSR" id="PIRSR006232-1"/>
    </source>
</evidence>
<comment type="similarity">
    <text evidence="1 3">Belongs to the pirin family.</text>
</comment>
<dbReference type="InterPro" id="IPR008778">
    <property type="entry name" value="Pirin_C_dom"/>
</dbReference>
<name>A0A1B2ER80_9HYPH</name>
<evidence type="ECO:0000256" key="3">
    <source>
        <dbReference type="RuleBase" id="RU003457"/>
    </source>
</evidence>
<feature type="binding site" evidence="2">
    <location>
        <position position="59"/>
    </location>
    <ligand>
        <name>Fe cation</name>
        <dbReference type="ChEBI" id="CHEBI:24875"/>
    </ligand>
</feature>
<organism evidence="7">
    <name type="scientific">Microvirga ossetica</name>
    <dbReference type="NCBI Taxonomy" id="1882682"/>
    <lineage>
        <taxon>Bacteria</taxon>
        <taxon>Pseudomonadati</taxon>
        <taxon>Pseudomonadota</taxon>
        <taxon>Alphaproteobacteria</taxon>
        <taxon>Hyphomicrobiales</taxon>
        <taxon>Methylobacteriaceae</taxon>
        <taxon>Microvirga</taxon>
    </lineage>
</organism>
<keyword evidence="2" id="KW-0479">Metal-binding</keyword>
<feature type="region of interest" description="Disordered" evidence="4">
    <location>
        <begin position="279"/>
        <end position="298"/>
    </location>
</feature>
<dbReference type="PIRSF" id="PIRSF006232">
    <property type="entry name" value="Pirin"/>
    <property type="match status" value="1"/>
</dbReference>
<dbReference type="KEGG" id="moc:BB934_29710"/>
<dbReference type="Pfam" id="PF02678">
    <property type="entry name" value="Pirin"/>
    <property type="match status" value="1"/>
</dbReference>
<dbReference type="Pfam" id="PF05726">
    <property type="entry name" value="Pirin_C"/>
    <property type="match status" value="1"/>
</dbReference>
<dbReference type="GO" id="GO:0046872">
    <property type="term" value="F:metal ion binding"/>
    <property type="evidence" value="ECO:0007669"/>
    <property type="project" value="UniProtKB-KW"/>
</dbReference>
<keyword evidence="7" id="KW-0614">Plasmid</keyword>
<feature type="binding site" evidence="2">
    <location>
        <position position="103"/>
    </location>
    <ligand>
        <name>Fe cation</name>
        <dbReference type="ChEBI" id="CHEBI:24875"/>
    </ligand>
</feature>
<dbReference type="InterPro" id="IPR011051">
    <property type="entry name" value="RmlC_Cupin_sf"/>
</dbReference>
<comment type="cofactor">
    <cofactor evidence="2">
        <name>Fe cation</name>
        <dbReference type="ChEBI" id="CHEBI:24875"/>
    </cofactor>
    <text evidence="2">Binds 1 Fe cation per subunit.</text>
</comment>
<dbReference type="PANTHER" id="PTHR13903:SF8">
    <property type="entry name" value="PIRIN"/>
    <property type="match status" value="1"/>
</dbReference>
<dbReference type="EMBL" id="CP016617">
    <property type="protein sequence ID" value="ANY82470.1"/>
    <property type="molecule type" value="Genomic_DNA"/>
</dbReference>
<keyword evidence="2" id="KW-0408">Iron</keyword>
<sequence length="298" mass="32685">MLDLVIGARRKDLGGFKVGRVLPFMRRRMVGPFIFFDHMGPVDLPPHVPRTTDVRPHPHIGLSTVTYLFDGEIMHRDSTGAQQAIRPGAVNWMTAGSGISHSERFDGPIRQSGGRVHGIQAWVALPEAQEEMEPDFIHHGAEDLPVFGEAGVSARLIAGRAFGLTNPVRTQSPLFYVHAELQAGGRIGIPSEYAERAAYVVAGRVRADGREYGPGQMLVFAGSSDPVLTALATSTVMLLGGEPLGPRHIWWNFVSSRQDRIEQAKADWQSGRIHLPLNDDQEFIPLPEDPKPAPEPMS</sequence>
<dbReference type="PANTHER" id="PTHR13903">
    <property type="entry name" value="PIRIN-RELATED"/>
    <property type="match status" value="1"/>
</dbReference>